<evidence type="ECO:0000313" key="3">
    <source>
        <dbReference type="Proteomes" id="UP000008909"/>
    </source>
</evidence>
<name>G7Y937_CLOSI</name>
<feature type="non-terminal residue" evidence="2">
    <location>
        <position position="447"/>
    </location>
</feature>
<keyword evidence="3" id="KW-1185">Reference proteome</keyword>
<evidence type="ECO:0000256" key="1">
    <source>
        <dbReference type="SAM" id="MobiDB-lite"/>
    </source>
</evidence>
<proteinExistence type="predicted"/>
<accession>G7Y937</accession>
<reference evidence="2" key="1">
    <citation type="journal article" date="2011" name="Genome Biol.">
        <title>The draft genome of the carcinogenic human liver fluke Clonorchis sinensis.</title>
        <authorList>
            <person name="Wang X."/>
            <person name="Chen W."/>
            <person name="Huang Y."/>
            <person name="Sun J."/>
            <person name="Men J."/>
            <person name="Liu H."/>
            <person name="Luo F."/>
            <person name="Guo L."/>
            <person name="Lv X."/>
            <person name="Deng C."/>
            <person name="Zhou C."/>
            <person name="Fan Y."/>
            <person name="Li X."/>
            <person name="Huang L."/>
            <person name="Hu Y."/>
            <person name="Liang C."/>
            <person name="Hu X."/>
            <person name="Xu J."/>
            <person name="Yu X."/>
        </authorList>
    </citation>
    <scope>NUCLEOTIDE SEQUENCE [LARGE SCALE GENOMIC DNA]</scope>
    <source>
        <strain evidence="2">Henan</strain>
    </source>
</reference>
<feature type="compositionally biased region" description="Polar residues" evidence="1">
    <location>
        <begin position="219"/>
        <end position="228"/>
    </location>
</feature>
<organism evidence="2 3">
    <name type="scientific">Clonorchis sinensis</name>
    <name type="common">Chinese liver fluke</name>
    <dbReference type="NCBI Taxonomy" id="79923"/>
    <lineage>
        <taxon>Eukaryota</taxon>
        <taxon>Metazoa</taxon>
        <taxon>Spiralia</taxon>
        <taxon>Lophotrochozoa</taxon>
        <taxon>Platyhelminthes</taxon>
        <taxon>Trematoda</taxon>
        <taxon>Digenea</taxon>
        <taxon>Opisthorchiida</taxon>
        <taxon>Opisthorchiata</taxon>
        <taxon>Opisthorchiidae</taxon>
        <taxon>Clonorchis</taxon>
    </lineage>
</organism>
<protein>
    <submittedName>
        <fullName evidence="2">Uncharacterized protein</fullName>
    </submittedName>
</protein>
<dbReference type="EMBL" id="DF142961">
    <property type="protein sequence ID" value="GAA49472.1"/>
    <property type="molecule type" value="Genomic_DNA"/>
</dbReference>
<gene>
    <name evidence="2" type="ORF">CLF_103106</name>
</gene>
<reference key="2">
    <citation type="submission" date="2011-10" db="EMBL/GenBank/DDBJ databases">
        <title>The genome and transcriptome sequence of Clonorchis sinensis provide insights into the carcinogenic liver fluke.</title>
        <authorList>
            <person name="Wang X."/>
            <person name="Huang Y."/>
            <person name="Chen W."/>
            <person name="Liu H."/>
            <person name="Guo L."/>
            <person name="Chen Y."/>
            <person name="Luo F."/>
            <person name="Zhou W."/>
            <person name="Sun J."/>
            <person name="Mao Q."/>
            <person name="Liang P."/>
            <person name="Zhou C."/>
            <person name="Tian Y."/>
            <person name="Men J."/>
            <person name="Lv X."/>
            <person name="Huang L."/>
            <person name="Zhou J."/>
            <person name="Hu Y."/>
            <person name="Li R."/>
            <person name="Zhang F."/>
            <person name="Lei H."/>
            <person name="Li X."/>
            <person name="Hu X."/>
            <person name="Liang C."/>
            <person name="Xu J."/>
            <person name="Wu Z."/>
            <person name="Yu X."/>
        </authorList>
    </citation>
    <scope>NUCLEOTIDE SEQUENCE</scope>
    <source>
        <strain>Henan</strain>
    </source>
</reference>
<sequence>MEKADESPQHRNGGTVQPACGAAAHFFGEYQRVLVRDYSGIHPTRLPGHIFRRHNKVLWGIQVGPSRFQAFVELPGWEVLTSGSIDRNNQESNWVIIGDVAQTNFIAQARTPSYILRRDNLDCRSIYRATSNELHNTALFTKVDPEDKRCSVHEPTLIRVQVQSDKRKRFYWCIFEKTFALRLRQTNRGSQLEDGSGQCAHTSCFTAVLDFSERDSWSTEINRGTSPQKRSELRSTFIKQSTNRSEPMDFNKRMAIINPRRQHNKQLGRSRHPFRNNDKPKAKRSMIRIRENTTFQLHNYHLNTINSLQSDQLVNYTRKAQVSAFISYRKLNGAHRYVSRKRRNGKISQLEYGVGFSHLLLVSNPRATRLKFLQYFKTSQPNMKTRISWELRRLSNMGSVGKQCLDEPRFDMGVLHRMFGVHKSDTDRSTPKLVISLCSALYKHSGT</sequence>
<evidence type="ECO:0000313" key="2">
    <source>
        <dbReference type="EMBL" id="GAA49472.1"/>
    </source>
</evidence>
<dbReference type="AlphaFoldDB" id="G7Y937"/>
<dbReference type="Proteomes" id="UP000008909">
    <property type="component" value="Unassembled WGS sequence"/>
</dbReference>
<feature type="region of interest" description="Disordered" evidence="1">
    <location>
        <begin position="219"/>
        <end position="244"/>
    </location>
</feature>